<dbReference type="EMBL" id="CP071491">
    <property type="protein sequence ID" value="QSX17035.1"/>
    <property type="molecule type" value="Genomic_DNA"/>
</dbReference>
<feature type="signal peptide" evidence="2">
    <location>
        <begin position="1"/>
        <end position="24"/>
    </location>
</feature>
<evidence type="ECO:0000313" key="4">
    <source>
        <dbReference type="Proteomes" id="UP000662736"/>
    </source>
</evidence>
<gene>
    <name evidence="3" type="ORF">J1G54_00035</name>
</gene>
<feature type="transmembrane region" description="Helical" evidence="1">
    <location>
        <begin position="54"/>
        <end position="73"/>
    </location>
</feature>
<evidence type="ECO:0000313" key="3">
    <source>
        <dbReference type="EMBL" id="QSX17035.1"/>
    </source>
</evidence>
<accession>A0AAX1M523</accession>
<evidence type="ECO:0000256" key="1">
    <source>
        <dbReference type="SAM" id="Phobius"/>
    </source>
</evidence>
<keyword evidence="2" id="KW-0732">Signal</keyword>
<protein>
    <submittedName>
        <fullName evidence="3">Uncharacterized protein</fullName>
    </submittedName>
</protein>
<dbReference type="Proteomes" id="UP000662736">
    <property type="component" value="Chromosome"/>
</dbReference>
<sequence>MKKSFKTFLLLATLIPFLISNSYAFPNNKETPFNGKDLPLEKYKQYEFPNASQVFFKIKMILIQLISTGFTLLKTHTKLQKT</sequence>
<keyword evidence="1" id="KW-1133">Transmembrane helix</keyword>
<dbReference type="AlphaFoldDB" id="A0AAX1M523"/>
<keyword evidence="1" id="KW-0812">Transmembrane</keyword>
<evidence type="ECO:0000256" key="2">
    <source>
        <dbReference type="SAM" id="SignalP"/>
    </source>
</evidence>
<proteinExistence type="predicted"/>
<organism evidence="3 4">
    <name type="scientific">Glaesserella parasuis</name>
    <name type="common">Haemophilus parasuis</name>
    <dbReference type="NCBI Taxonomy" id="738"/>
    <lineage>
        <taxon>Bacteria</taxon>
        <taxon>Pseudomonadati</taxon>
        <taxon>Pseudomonadota</taxon>
        <taxon>Gammaproteobacteria</taxon>
        <taxon>Pasteurellales</taxon>
        <taxon>Pasteurellaceae</taxon>
        <taxon>Glaesserella</taxon>
    </lineage>
</organism>
<name>A0AAX1M523_GLAPU</name>
<feature type="chain" id="PRO_5044027393" evidence="2">
    <location>
        <begin position="25"/>
        <end position="82"/>
    </location>
</feature>
<reference evidence="3" key="1">
    <citation type="submission" date="2021-03" db="EMBL/GenBank/DDBJ databases">
        <title>Characterization of a novel Integrative Conjugative Element in Glaesserella parasuis.</title>
        <authorList>
            <person name="Hu G."/>
            <person name="Sun H."/>
        </authorList>
    </citation>
    <scope>NUCLEOTIDE SEQUENCE</scope>
    <source>
        <strain evidence="3">GHP1807</strain>
    </source>
</reference>
<dbReference type="RefSeq" id="WP_207342757.1">
    <property type="nucleotide sequence ID" value="NZ_CP071491.1"/>
</dbReference>
<keyword evidence="1" id="KW-0472">Membrane</keyword>